<dbReference type="Pfam" id="PF01668">
    <property type="entry name" value="SmpB"/>
    <property type="match status" value="1"/>
</dbReference>
<dbReference type="InterPro" id="IPR023620">
    <property type="entry name" value="SmpB"/>
</dbReference>
<keyword evidence="2 3" id="KW-0694">RNA-binding</keyword>
<comment type="function">
    <text evidence="3">Required for rescue of stalled ribosomes mediated by trans-translation. Binds to transfer-messenger RNA (tmRNA), required for stable association of tmRNA with ribosomes. tmRNA and SmpB together mimic tRNA shape, replacing the anticodon stem-loop with SmpB. tmRNA is encoded by the ssrA gene; the 2 termini fold to resemble tRNA(Ala) and it encodes a 'tag peptide', a short internal open reading frame. During trans-translation Ala-aminoacylated tmRNA acts like a tRNA, entering the A-site of stalled ribosomes, displacing the stalled mRNA. The ribosome then switches to translate the ORF on the tmRNA; the nascent peptide is terminated with the 'tag peptide' encoded by the tmRNA and targeted for degradation. The ribosome is freed to recommence translation, which seems to be the essential function of trans-translation.</text>
</comment>
<dbReference type="GO" id="GO:0070930">
    <property type="term" value="P:trans-translation-dependent protein tagging"/>
    <property type="evidence" value="ECO:0007669"/>
    <property type="project" value="TreeGrafter"/>
</dbReference>
<evidence type="ECO:0000256" key="3">
    <source>
        <dbReference type="HAMAP-Rule" id="MF_00023"/>
    </source>
</evidence>
<dbReference type="GO" id="GO:0003723">
    <property type="term" value="F:RNA binding"/>
    <property type="evidence" value="ECO:0007669"/>
    <property type="project" value="UniProtKB-UniRule"/>
</dbReference>
<sequence length="154" mass="17839">MTGHDNSSEITTNRKAFYNYEILETHEAGIVLTGTEIKSLRQTGASLQEAFVKVLRGSIWLIGSYIAPYSHGNIYNHEERRERKLLMHKMEIEKLLSLQQEKGVAIIPLALYFKKGKVKVRLGVGRGKKMHDKREAIKTRDEKRRMEEAKKWGR</sequence>
<evidence type="ECO:0000313" key="5">
    <source>
        <dbReference type="EMBL" id="CRX39372.1"/>
    </source>
</evidence>
<protein>
    <recommendedName>
        <fullName evidence="3">SsrA-binding protein</fullName>
    </recommendedName>
    <alternativeName>
        <fullName evidence="3">Small protein B</fullName>
    </alternativeName>
</protein>
<feature type="region of interest" description="Disordered" evidence="4">
    <location>
        <begin position="131"/>
        <end position="154"/>
    </location>
</feature>
<dbReference type="PANTHER" id="PTHR30308:SF2">
    <property type="entry name" value="SSRA-BINDING PROTEIN"/>
    <property type="match status" value="1"/>
</dbReference>
<keyword evidence="6" id="KW-1185">Reference proteome</keyword>
<dbReference type="CDD" id="cd09294">
    <property type="entry name" value="SmpB"/>
    <property type="match status" value="1"/>
</dbReference>
<dbReference type="Proteomes" id="UP000220251">
    <property type="component" value="Unassembled WGS sequence"/>
</dbReference>
<dbReference type="SUPFAM" id="SSF74982">
    <property type="entry name" value="Small protein B (SmpB)"/>
    <property type="match status" value="1"/>
</dbReference>
<comment type="similarity">
    <text evidence="3">Belongs to the SmpB family.</text>
</comment>
<dbReference type="InterPro" id="IPR020081">
    <property type="entry name" value="SsrA-bd_prot_CS"/>
</dbReference>
<dbReference type="EMBL" id="CWGJ01000028">
    <property type="protein sequence ID" value="CRX39372.1"/>
    <property type="molecule type" value="Genomic_DNA"/>
</dbReference>
<name>A0A0H5DRW6_9BACT</name>
<dbReference type="AlphaFoldDB" id="A0A0H5DRW6"/>
<dbReference type="HAMAP" id="MF_00023">
    <property type="entry name" value="SmpB"/>
    <property type="match status" value="1"/>
</dbReference>
<dbReference type="PROSITE" id="PS01317">
    <property type="entry name" value="SSRP"/>
    <property type="match status" value="1"/>
</dbReference>
<dbReference type="NCBIfam" id="TIGR00086">
    <property type="entry name" value="smpB"/>
    <property type="match status" value="1"/>
</dbReference>
<dbReference type="NCBIfam" id="NF003843">
    <property type="entry name" value="PRK05422.1"/>
    <property type="match status" value="1"/>
</dbReference>
<keyword evidence="1 3" id="KW-0963">Cytoplasm</keyword>
<dbReference type="Gene3D" id="2.40.280.10">
    <property type="match status" value="1"/>
</dbReference>
<evidence type="ECO:0000256" key="4">
    <source>
        <dbReference type="SAM" id="MobiDB-lite"/>
    </source>
</evidence>
<evidence type="ECO:0000313" key="6">
    <source>
        <dbReference type="Proteomes" id="UP000220251"/>
    </source>
</evidence>
<dbReference type="OrthoDB" id="9805462at2"/>
<organism evidence="5 6">
    <name type="scientific">Estrella lausannensis</name>
    <dbReference type="NCBI Taxonomy" id="483423"/>
    <lineage>
        <taxon>Bacteria</taxon>
        <taxon>Pseudomonadati</taxon>
        <taxon>Chlamydiota</taxon>
        <taxon>Chlamydiia</taxon>
        <taxon>Parachlamydiales</taxon>
        <taxon>Candidatus Criblamydiaceae</taxon>
        <taxon>Estrella</taxon>
    </lineage>
</organism>
<proteinExistence type="inferred from homology"/>
<dbReference type="InterPro" id="IPR000037">
    <property type="entry name" value="SsrA-bd_prot"/>
</dbReference>
<dbReference type="GO" id="GO:0005829">
    <property type="term" value="C:cytosol"/>
    <property type="evidence" value="ECO:0007669"/>
    <property type="project" value="TreeGrafter"/>
</dbReference>
<gene>
    <name evidence="3 5" type="primary">smpB</name>
    <name evidence="5" type="ORF">ELAC_2051</name>
</gene>
<accession>A0A0H5DRW6</accession>
<comment type="subcellular location">
    <subcellularLocation>
        <location evidence="3">Cytoplasm</location>
    </subcellularLocation>
    <text evidence="3">The tmRNA-SmpB complex associates with stalled 70S ribosomes.</text>
</comment>
<reference evidence="6" key="1">
    <citation type="submission" date="2015-06" db="EMBL/GenBank/DDBJ databases">
        <authorList>
            <person name="Bertelli C."/>
        </authorList>
    </citation>
    <scope>NUCLEOTIDE SEQUENCE [LARGE SCALE GENOMIC DNA]</scope>
    <source>
        <strain evidence="6">CRIB-30</strain>
    </source>
</reference>
<feature type="compositionally biased region" description="Basic and acidic residues" evidence="4">
    <location>
        <begin position="132"/>
        <end position="154"/>
    </location>
</feature>
<dbReference type="RefSeq" id="WP_098039432.1">
    <property type="nucleotide sequence ID" value="NZ_CWGJ01000028.1"/>
</dbReference>
<evidence type="ECO:0000256" key="1">
    <source>
        <dbReference type="ARBA" id="ARBA00022490"/>
    </source>
</evidence>
<dbReference type="PANTHER" id="PTHR30308">
    <property type="entry name" value="TMRNA-BINDING COMPONENT OF TRANS-TRANSLATION TAGGING COMPLEX"/>
    <property type="match status" value="1"/>
</dbReference>
<dbReference type="GO" id="GO:0070929">
    <property type="term" value="P:trans-translation"/>
    <property type="evidence" value="ECO:0007669"/>
    <property type="project" value="UniProtKB-UniRule"/>
</dbReference>
<evidence type="ECO:0000256" key="2">
    <source>
        <dbReference type="ARBA" id="ARBA00022884"/>
    </source>
</evidence>